<evidence type="ECO:0000256" key="3">
    <source>
        <dbReference type="ARBA" id="ARBA00022630"/>
    </source>
</evidence>
<dbReference type="NCBIfam" id="TIGR00031">
    <property type="entry name" value="UDP-GALP_mutase"/>
    <property type="match status" value="1"/>
</dbReference>
<dbReference type="EMBL" id="QKZV01000010">
    <property type="protein sequence ID" value="PZX60563.1"/>
    <property type="molecule type" value="Genomic_DNA"/>
</dbReference>
<dbReference type="AlphaFoldDB" id="A0A2W7RI40"/>
<accession>A0A2W7RI40</accession>
<evidence type="ECO:0000313" key="7">
    <source>
        <dbReference type="EMBL" id="PZX60563.1"/>
    </source>
</evidence>
<comment type="cofactor">
    <cofactor evidence="1">
        <name>FAD</name>
        <dbReference type="ChEBI" id="CHEBI:57692"/>
    </cofactor>
</comment>
<name>A0A2W7RI40_9BACT</name>
<feature type="domain" description="UDP-galactopyranose mutase C-terminal" evidence="6">
    <location>
        <begin position="148"/>
        <end position="347"/>
    </location>
</feature>
<organism evidence="7 8">
    <name type="scientific">Hydrotalea sandarakina</name>
    <dbReference type="NCBI Taxonomy" id="1004304"/>
    <lineage>
        <taxon>Bacteria</taxon>
        <taxon>Pseudomonadati</taxon>
        <taxon>Bacteroidota</taxon>
        <taxon>Chitinophagia</taxon>
        <taxon>Chitinophagales</taxon>
        <taxon>Chitinophagaceae</taxon>
        <taxon>Hydrotalea</taxon>
    </lineage>
</organism>
<keyword evidence="3" id="KW-0285">Flavoprotein</keyword>
<sequence length="368" mass="43168">MFDFLIVGAGFSGAVLAERIASQLGKKVLVVDKRNHIGGNAYDYYNEAGILIHKYGPHWFHTNDKGVFNYLSQFTKWRYHFHVVKTYVDGRLLPIPINMDTLNSLYGLNLQSPEEVQAYFDKVKLPISNPKNSEEVVVSQVGEDLYNKFFKGYTLKQWEIHPKDLAASVTARIPTRTNRDERYFTDTYQCMPKDGYTVLFQNMLNHPNISILLNTDYKDIQTFIPFNKMIYTGPIDSFFDYKFGKLPYRSLKFEHETHNKEYFQSVQQVNYPNDYDFTRIVEWKHATGQQSSVTTITREYSILANDETDKYYPIPMEENHQLFNLYKKEADKLGNVIFCGRLADYKYYNMDQVIARALMIFEKQINTK</sequence>
<dbReference type="SUPFAM" id="SSF54373">
    <property type="entry name" value="FAD-linked reductases, C-terminal domain"/>
    <property type="match status" value="1"/>
</dbReference>
<evidence type="ECO:0000313" key="8">
    <source>
        <dbReference type="Proteomes" id="UP000249720"/>
    </source>
</evidence>
<dbReference type="Proteomes" id="UP000249720">
    <property type="component" value="Unassembled WGS sequence"/>
</dbReference>
<evidence type="ECO:0000259" key="6">
    <source>
        <dbReference type="Pfam" id="PF03275"/>
    </source>
</evidence>
<comment type="caution">
    <text evidence="7">The sequence shown here is derived from an EMBL/GenBank/DDBJ whole genome shotgun (WGS) entry which is preliminary data.</text>
</comment>
<dbReference type="PANTHER" id="PTHR21197:SF0">
    <property type="entry name" value="UDP-GALACTOPYRANOSE MUTASE"/>
    <property type="match status" value="1"/>
</dbReference>
<dbReference type="GO" id="GO:0005829">
    <property type="term" value="C:cytosol"/>
    <property type="evidence" value="ECO:0007669"/>
    <property type="project" value="TreeGrafter"/>
</dbReference>
<evidence type="ECO:0000256" key="4">
    <source>
        <dbReference type="ARBA" id="ARBA00022827"/>
    </source>
</evidence>
<evidence type="ECO:0000256" key="5">
    <source>
        <dbReference type="ARBA" id="ARBA00023235"/>
    </source>
</evidence>
<dbReference type="OrthoDB" id="9769600at2"/>
<keyword evidence="8" id="KW-1185">Reference proteome</keyword>
<gene>
    <name evidence="7" type="ORF">LX80_02582</name>
</gene>
<dbReference type="PANTHER" id="PTHR21197">
    <property type="entry name" value="UDP-GALACTOPYRANOSE MUTASE"/>
    <property type="match status" value="1"/>
</dbReference>
<protein>
    <submittedName>
        <fullName evidence="7">UDP-galactopyranose mutase</fullName>
    </submittedName>
</protein>
<dbReference type="SUPFAM" id="SSF51971">
    <property type="entry name" value="Nucleotide-binding domain"/>
    <property type="match status" value="1"/>
</dbReference>
<dbReference type="GO" id="GO:0050660">
    <property type="term" value="F:flavin adenine dinucleotide binding"/>
    <property type="evidence" value="ECO:0007669"/>
    <property type="project" value="TreeGrafter"/>
</dbReference>
<evidence type="ECO:0000256" key="1">
    <source>
        <dbReference type="ARBA" id="ARBA00001974"/>
    </source>
</evidence>
<dbReference type="Pfam" id="PF13450">
    <property type="entry name" value="NAD_binding_8"/>
    <property type="match status" value="1"/>
</dbReference>
<proteinExistence type="inferred from homology"/>
<reference evidence="7 8" key="1">
    <citation type="submission" date="2018-06" db="EMBL/GenBank/DDBJ databases">
        <title>Genomic Encyclopedia of Archaeal and Bacterial Type Strains, Phase II (KMG-II): from individual species to whole genera.</title>
        <authorList>
            <person name="Goeker M."/>
        </authorList>
    </citation>
    <scope>NUCLEOTIDE SEQUENCE [LARGE SCALE GENOMIC DNA]</scope>
    <source>
        <strain evidence="7 8">DSM 23241</strain>
    </source>
</reference>
<keyword evidence="4" id="KW-0274">FAD</keyword>
<keyword evidence="5" id="KW-0413">Isomerase</keyword>
<dbReference type="RefSeq" id="WP_111297072.1">
    <property type="nucleotide sequence ID" value="NZ_QKZV01000010.1"/>
</dbReference>
<evidence type="ECO:0000256" key="2">
    <source>
        <dbReference type="ARBA" id="ARBA00009321"/>
    </source>
</evidence>
<comment type="similarity">
    <text evidence="2">Belongs to the UDP-galactopyranose/dTDP-fucopyranose mutase family.</text>
</comment>
<dbReference type="InterPro" id="IPR004379">
    <property type="entry name" value="UDP-GALP_mutase"/>
</dbReference>
<dbReference type="FunFam" id="3.40.50.720:FF:000397">
    <property type="entry name" value="UDP-galactopyranose mutase"/>
    <property type="match status" value="1"/>
</dbReference>
<dbReference type="Pfam" id="PF03275">
    <property type="entry name" value="GLF"/>
    <property type="match status" value="1"/>
</dbReference>
<dbReference type="Gene3D" id="3.40.50.720">
    <property type="entry name" value="NAD(P)-binding Rossmann-like Domain"/>
    <property type="match status" value="3"/>
</dbReference>
<dbReference type="GO" id="GO:0008767">
    <property type="term" value="F:UDP-galactopyranose mutase activity"/>
    <property type="evidence" value="ECO:0007669"/>
    <property type="project" value="InterPro"/>
</dbReference>
<dbReference type="InterPro" id="IPR015899">
    <property type="entry name" value="UDP-GalPyranose_mutase_C"/>
</dbReference>